<proteinExistence type="predicted"/>
<dbReference type="GO" id="GO:0016020">
    <property type="term" value="C:membrane"/>
    <property type="evidence" value="ECO:0007669"/>
    <property type="project" value="UniProtKB-SubCell"/>
</dbReference>
<dbReference type="EMBL" id="KN847478">
    <property type="protein sequence ID" value="KIX04476.1"/>
    <property type="molecule type" value="Genomic_DNA"/>
</dbReference>
<keyword evidence="7" id="KW-1185">Reference proteome</keyword>
<accession>A0A0D2IMY0</accession>
<dbReference type="GeneID" id="25293417"/>
<sequence length="143" mass="16153">MEDQVKQVNRQLETVLSIMARAQQELSVEIARNQSKLAEENRKDQTISIDIAEASKRIAEETKRDGTSMKTLAVVTLVFLPGTTVSSILAMPVFDWDAKDGAVVNPRIWVYFALAIPLTVLTITIWHLWLMTRRRAVKDTDAI</sequence>
<name>A0A0D2IMY0_9EURO</name>
<dbReference type="InterPro" id="IPR045863">
    <property type="entry name" value="CorA_TM1_TM2"/>
</dbReference>
<organism evidence="6 7">
    <name type="scientific">Rhinocladiella mackenziei CBS 650.93</name>
    <dbReference type="NCBI Taxonomy" id="1442369"/>
    <lineage>
        <taxon>Eukaryota</taxon>
        <taxon>Fungi</taxon>
        <taxon>Dikarya</taxon>
        <taxon>Ascomycota</taxon>
        <taxon>Pezizomycotina</taxon>
        <taxon>Eurotiomycetes</taxon>
        <taxon>Chaetothyriomycetidae</taxon>
        <taxon>Chaetothyriales</taxon>
        <taxon>Herpotrichiellaceae</taxon>
        <taxon>Rhinocladiella</taxon>
    </lineage>
</organism>
<feature type="transmembrane region" description="Helical" evidence="5">
    <location>
        <begin position="72"/>
        <end position="96"/>
    </location>
</feature>
<evidence type="ECO:0000256" key="3">
    <source>
        <dbReference type="ARBA" id="ARBA00022989"/>
    </source>
</evidence>
<reference evidence="6 7" key="1">
    <citation type="submission" date="2015-01" db="EMBL/GenBank/DDBJ databases">
        <title>The Genome Sequence of Rhinocladiella mackenzie CBS 650.93.</title>
        <authorList>
            <consortium name="The Broad Institute Genomics Platform"/>
            <person name="Cuomo C."/>
            <person name="de Hoog S."/>
            <person name="Gorbushina A."/>
            <person name="Stielow B."/>
            <person name="Teixiera M."/>
            <person name="Abouelleil A."/>
            <person name="Chapman S.B."/>
            <person name="Priest M."/>
            <person name="Young S.K."/>
            <person name="Wortman J."/>
            <person name="Nusbaum C."/>
            <person name="Birren B."/>
        </authorList>
    </citation>
    <scope>NUCLEOTIDE SEQUENCE [LARGE SCALE GENOMIC DNA]</scope>
    <source>
        <strain evidence="6 7">CBS 650.93</strain>
    </source>
</reference>
<feature type="transmembrane region" description="Helical" evidence="5">
    <location>
        <begin position="108"/>
        <end position="129"/>
    </location>
</feature>
<evidence type="ECO:0000313" key="7">
    <source>
        <dbReference type="Proteomes" id="UP000053617"/>
    </source>
</evidence>
<evidence type="ECO:0000256" key="2">
    <source>
        <dbReference type="ARBA" id="ARBA00022692"/>
    </source>
</evidence>
<keyword evidence="2 5" id="KW-0812">Transmembrane</keyword>
<protein>
    <submittedName>
        <fullName evidence="6">Uncharacterized protein</fullName>
    </submittedName>
</protein>
<evidence type="ECO:0000256" key="5">
    <source>
        <dbReference type="SAM" id="Phobius"/>
    </source>
</evidence>
<dbReference type="VEuPathDB" id="FungiDB:Z518_05346"/>
<dbReference type="HOGENOM" id="CLU_1807283_0_0_1"/>
<comment type="subcellular location">
    <subcellularLocation>
        <location evidence="1">Membrane</location>
        <topology evidence="1">Multi-pass membrane protein</topology>
    </subcellularLocation>
</comment>
<evidence type="ECO:0000256" key="1">
    <source>
        <dbReference type="ARBA" id="ARBA00004141"/>
    </source>
</evidence>
<evidence type="ECO:0000256" key="4">
    <source>
        <dbReference type="ARBA" id="ARBA00023136"/>
    </source>
</evidence>
<dbReference type="RefSeq" id="XP_013271612.1">
    <property type="nucleotide sequence ID" value="XM_013416158.1"/>
</dbReference>
<evidence type="ECO:0000313" key="6">
    <source>
        <dbReference type="EMBL" id="KIX04476.1"/>
    </source>
</evidence>
<gene>
    <name evidence="6" type="ORF">Z518_05346</name>
</gene>
<dbReference type="AlphaFoldDB" id="A0A0D2IMY0"/>
<dbReference type="OrthoDB" id="4114721at2759"/>
<dbReference type="Gene3D" id="1.20.58.340">
    <property type="entry name" value="Magnesium transport protein CorA, transmembrane region"/>
    <property type="match status" value="1"/>
</dbReference>
<dbReference type="Proteomes" id="UP000053617">
    <property type="component" value="Unassembled WGS sequence"/>
</dbReference>
<keyword evidence="3 5" id="KW-1133">Transmembrane helix</keyword>
<dbReference type="SUPFAM" id="SSF144083">
    <property type="entry name" value="Magnesium transport protein CorA, transmembrane region"/>
    <property type="match status" value="1"/>
</dbReference>
<dbReference type="STRING" id="1442369.A0A0D2IMY0"/>
<keyword evidence="4 5" id="KW-0472">Membrane</keyword>